<accession>A0ABT8BQC9</accession>
<organism evidence="1 2">
    <name type="scientific">Vibrio ostreicida</name>
    <dbReference type="NCBI Taxonomy" id="526588"/>
    <lineage>
        <taxon>Bacteria</taxon>
        <taxon>Pseudomonadati</taxon>
        <taxon>Pseudomonadota</taxon>
        <taxon>Gammaproteobacteria</taxon>
        <taxon>Vibrionales</taxon>
        <taxon>Vibrionaceae</taxon>
        <taxon>Vibrio</taxon>
    </lineage>
</organism>
<evidence type="ECO:0000313" key="1">
    <source>
        <dbReference type="EMBL" id="MDN3609106.1"/>
    </source>
</evidence>
<comment type="caution">
    <text evidence="1">The sequence shown here is derived from an EMBL/GenBank/DDBJ whole genome shotgun (WGS) entry which is preliminary data.</text>
</comment>
<gene>
    <name evidence="1" type="ORF">QWZ16_05125</name>
</gene>
<dbReference type="EMBL" id="JAUFQC010000001">
    <property type="protein sequence ID" value="MDN3609106.1"/>
    <property type="molecule type" value="Genomic_DNA"/>
</dbReference>
<protein>
    <submittedName>
        <fullName evidence="1">Uncharacterized protein</fullName>
    </submittedName>
</protein>
<dbReference type="RefSeq" id="WP_290310977.1">
    <property type="nucleotide sequence ID" value="NZ_JAUFQC010000001.1"/>
</dbReference>
<proteinExistence type="predicted"/>
<name>A0ABT8BQC9_9VIBR</name>
<dbReference type="Proteomes" id="UP001238540">
    <property type="component" value="Unassembled WGS sequence"/>
</dbReference>
<evidence type="ECO:0000313" key="2">
    <source>
        <dbReference type="Proteomes" id="UP001238540"/>
    </source>
</evidence>
<keyword evidence="2" id="KW-1185">Reference proteome</keyword>
<reference evidence="2" key="1">
    <citation type="journal article" date="2019" name="Int. J. Syst. Evol. Microbiol.">
        <title>The Global Catalogue of Microorganisms (GCM) 10K type strain sequencing project: providing services to taxonomists for standard genome sequencing and annotation.</title>
        <authorList>
            <consortium name="The Broad Institute Genomics Platform"/>
            <consortium name="The Broad Institute Genome Sequencing Center for Infectious Disease"/>
            <person name="Wu L."/>
            <person name="Ma J."/>
        </authorList>
    </citation>
    <scope>NUCLEOTIDE SEQUENCE [LARGE SCALE GENOMIC DNA]</scope>
    <source>
        <strain evidence="2">CECT 7398</strain>
    </source>
</reference>
<sequence length="60" mass="6971">MNTFFREVRCDWLFSLCFVSGVCQRCQSMARTSTAGEYLVKNVLPPKFLNELVKQYKSSL</sequence>